<evidence type="ECO:0000256" key="5">
    <source>
        <dbReference type="ARBA" id="ARBA00023136"/>
    </source>
</evidence>
<dbReference type="SUPFAM" id="SSF103473">
    <property type="entry name" value="MFS general substrate transporter"/>
    <property type="match status" value="1"/>
</dbReference>
<accession>A0ABS9I267</accession>
<evidence type="ECO:0000256" key="3">
    <source>
        <dbReference type="ARBA" id="ARBA00022692"/>
    </source>
</evidence>
<dbReference type="PANTHER" id="PTHR43791">
    <property type="entry name" value="PERMEASE-RELATED"/>
    <property type="match status" value="1"/>
</dbReference>
<evidence type="ECO:0000256" key="1">
    <source>
        <dbReference type="ARBA" id="ARBA00004141"/>
    </source>
</evidence>
<evidence type="ECO:0000256" key="4">
    <source>
        <dbReference type="ARBA" id="ARBA00022989"/>
    </source>
</evidence>
<reference evidence="7" key="1">
    <citation type="submission" date="2022-01" db="EMBL/GenBank/DDBJ databases">
        <title>Pseudomonas sp. nov. isolated from Antarctic regolith.</title>
        <authorList>
            <person name="Novakova D."/>
            <person name="Sedlar K."/>
        </authorList>
    </citation>
    <scope>NUCLEOTIDE SEQUENCE</scope>
    <source>
        <strain evidence="7">P2647</strain>
    </source>
</reference>
<protein>
    <submittedName>
        <fullName evidence="7">Uncharacterized protein</fullName>
    </submittedName>
</protein>
<evidence type="ECO:0000256" key="2">
    <source>
        <dbReference type="ARBA" id="ARBA00022448"/>
    </source>
</evidence>
<proteinExistence type="predicted"/>
<keyword evidence="2" id="KW-0813">Transport</keyword>
<evidence type="ECO:0000313" key="7">
    <source>
        <dbReference type="EMBL" id="MCF7541276.1"/>
    </source>
</evidence>
<keyword evidence="8" id="KW-1185">Reference proteome</keyword>
<name>A0ABS9I267_9PSED</name>
<sequence>MFWRVKDRIEDATWLSEQEKQVVLARMAKEAKPVVKQTVKDIWKHPTTCVMSGIYLCLVMALTGLLFWMPQLIKTAGVADTLNIGLLTVIPYLGAVIGNLLIGASSDRHGERRWHIALIVWGIPARYYTREVIRD</sequence>
<keyword evidence="4 6" id="KW-1133">Transmembrane helix</keyword>
<keyword evidence="3 6" id="KW-0812">Transmembrane</keyword>
<dbReference type="InterPro" id="IPR036259">
    <property type="entry name" value="MFS_trans_sf"/>
</dbReference>
<dbReference type="PANTHER" id="PTHR43791:SF36">
    <property type="entry name" value="TRANSPORTER, PUTATIVE (AFU_ORTHOLOGUE AFUA_6G08340)-RELATED"/>
    <property type="match status" value="1"/>
</dbReference>
<organism evidence="7 8">
    <name type="scientific">Pseudomonas petrae</name>
    <dbReference type="NCBI Taxonomy" id="2912190"/>
    <lineage>
        <taxon>Bacteria</taxon>
        <taxon>Pseudomonadati</taxon>
        <taxon>Pseudomonadota</taxon>
        <taxon>Gammaproteobacteria</taxon>
        <taxon>Pseudomonadales</taxon>
        <taxon>Pseudomonadaceae</taxon>
        <taxon>Pseudomonas</taxon>
    </lineage>
</organism>
<comment type="subcellular location">
    <subcellularLocation>
        <location evidence="1">Membrane</location>
        <topology evidence="1">Multi-pass membrane protein</topology>
    </subcellularLocation>
</comment>
<dbReference type="EMBL" id="JAKJXH010000002">
    <property type="protein sequence ID" value="MCF7541276.1"/>
    <property type="molecule type" value="Genomic_DNA"/>
</dbReference>
<feature type="transmembrane region" description="Helical" evidence="6">
    <location>
        <begin position="49"/>
        <end position="69"/>
    </location>
</feature>
<gene>
    <name evidence="7" type="ORF">L4G47_03455</name>
</gene>
<keyword evidence="5 6" id="KW-0472">Membrane</keyword>
<feature type="transmembrane region" description="Helical" evidence="6">
    <location>
        <begin position="81"/>
        <end position="102"/>
    </location>
</feature>
<evidence type="ECO:0000256" key="6">
    <source>
        <dbReference type="SAM" id="Phobius"/>
    </source>
</evidence>
<dbReference type="RefSeq" id="WP_237250542.1">
    <property type="nucleotide sequence ID" value="NZ_JAKJXE010000001.1"/>
</dbReference>
<comment type="caution">
    <text evidence="7">The sequence shown here is derived from an EMBL/GenBank/DDBJ whole genome shotgun (WGS) entry which is preliminary data.</text>
</comment>
<evidence type="ECO:0000313" key="8">
    <source>
        <dbReference type="Proteomes" id="UP001162905"/>
    </source>
</evidence>
<dbReference type="Proteomes" id="UP001162905">
    <property type="component" value="Unassembled WGS sequence"/>
</dbReference>
<dbReference type="Gene3D" id="1.20.1250.20">
    <property type="entry name" value="MFS general substrate transporter like domains"/>
    <property type="match status" value="1"/>
</dbReference>